<dbReference type="PANTHER" id="PTHR33304:SF18">
    <property type="entry name" value="CHROMATIN REGULATOR PHD FAMILY-RELATED"/>
    <property type="match status" value="1"/>
</dbReference>
<keyword evidence="1" id="KW-0479">Metal-binding</keyword>
<reference evidence="8 10" key="1">
    <citation type="journal article" date="2011" name="Nature">
        <title>The Medicago genome provides insight into the evolution of rhizobial symbioses.</title>
        <authorList>
            <person name="Young N.D."/>
            <person name="Debelle F."/>
            <person name="Oldroyd G.E."/>
            <person name="Geurts R."/>
            <person name="Cannon S.B."/>
            <person name="Udvardi M.K."/>
            <person name="Benedito V.A."/>
            <person name="Mayer K.F."/>
            <person name="Gouzy J."/>
            <person name="Schoof H."/>
            <person name="Van de Peer Y."/>
            <person name="Proost S."/>
            <person name="Cook D.R."/>
            <person name="Meyers B.C."/>
            <person name="Spannagl M."/>
            <person name="Cheung F."/>
            <person name="De Mita S."/>
            <person name="Krishnakumar V."/>
            <person name="Gundlach H."/>
            <person name="Zhou S."/>
            <person name="Mudge J."/>
            <person name="Bharti A.K."/>
            <person name="Murray J.D."/>
            <person name="Naoumkina M.A."/>
            <person name="Rosen B."/>
            <person name="Silverstein K.A."/>
            <person name="Tang H."/>
            <person name="Rombauts S."/>
            <person name="Zhao P.X."/>
            <person name="Zhou P."/>
            <person name="Barbe V."/>
            <person name="Bardou P."/>
            <person name="Bechner M."/>
            <person name="Bellec A."/>
            <person name="Berger A."/>
            <person name="Berges H."/>
            <person name="Bidwell S."/>
            <person name="Bisseling T."/>
            <person name="Choisne N."/>
            <person name="Couloux A."/>
            <person name="Denny R."/>
            <person name="Deshpande S."/>
            <person name="Dai X."/>
            <person name="Doyle J.J."/>
            <person name="Dudez A.M."/>
            <person name="Farmer A.D."/>
            <person name="Fouteau S."/>
            <person name="Franken C."/>
            <person name="Gibelin C."/>
            <person name="Gish J."/>
            <person name="Goldstein S."/>
            <person name="Gonzalez A.J."/>
            <person name="Green P.J."/>
            <person name="Hallab A."/>
            <person name="Hartog M."/>
            <person name="Hua A."/>
            <person name="Humphray S.J."/>
            <person name="Jeong D.H."/>
            <person name="Jing Y."/>
            <person name="Jocker A."/>
            <person name="Kenton S.M."/>
            <person name="Kim D.J."/>
            <person name="Klee K."/>
            <person name="Lai H."/>
            <person name="Lang C."/>
            <person name="Lin S."/>
            <person name="Macmil S.L."/>
            <person name="Magdelenat G."/>
            <person name="Matthews L."/>
            <person name="McCorrison J."/>
            <person name="Monaghan E.L."/>
            <person name="Mun J.H."/>
            <person name="Najar F.Z."/>
            <person name="Nicholson C."/>
            <person name="Noirot C."/>
            <person name="O'Bleness M."/>
            <person name="Paule C.R."/>
            <person name="Poulain J."/>
            <person name="Prion F."/>
            <person name="Qin B."/>
            <person name="Qu C."/>
            <person name="Retzel E.F."/>
            <person name="Riddle C."/>
            <person name="Sallet E."/>
            <person name="Samain S."/>
            <person name="Samson N."/>
            <person name="Sanders I."/>
            <person name="Saurat O."/>
            <person name="Scarpelli C."/>
            <person name="Schiex T."/>
            <person name="Segurens B."/>
            <person name="Severin A.J."/>
            <person name="Sherrier D.J."/>
            <person name="Shi R."/>
            <person name="Sims S."/>
            <person name="Singer S.R."/>
            <person name="Sinharoy S."/>
            <person name="Sterck L."/>
            <person name="Viollet A."/>
            <person name="Wang B.B."/>
            <person name="Wang K."/>
            <person name="Wang M."/>
            <person name="Wang X."/>
            <person name="Warfsmann J."/>
            <person name="Weissenbach J."/>
            <person name="White D.D."/>
            <person name="White J.D."/>
            <person name="Wiley G.B."/>
            <person name="Wincker P."/>
            <person name="Xing Y."/>
            <person name="Yang L."/>
            <person name="Yao Z."/>
            <person name="Ying F."/>
            <person name="Zhai J."/>
            <person name="Zhou L."/>
            <person name="Zuber A."/>
            <person name="Denarie J."/>
            <person name="Dixon R.A."/>
            <person name="May G.D."/>
            <person name="Schwartz D.C."/>
            <person name="Rogers J."/>
            <person name="Quetier F."/>
            <person name="Town C.D."/>
            <person name="Roe B.A."/>
        </authorList>
    </citation>
    <scope>NUCLEOTIDE SEQUENCE [LARGE SCALE GENOMIC DNA]</scope>
    <source>
        <strain evidence="8">A17</strain>
        <strain evidence="9 10">cv. Jemalong A17</strain>
    </source>
</reference>
<reference evidence="8 10" key="2">
    <citation type="journal article" date="2014" name="BMC Genomics">
        <title>An improved genome release (version Mt4.0) for the model legume Medicago truncatula.</title>
        <authorList>
            <person name="Tang H."/>
            <person name="Krishnakumar V."/>
            <person name="Bidwell S."/>
            <person name="Rosen B."/>
            <person name="Chan A."/>
            <person name="Zhou S."/>
            <person name="Gentzbittel L."/>
            <person name="Childs K.L."/>
            <person name="Yandell M."/>
            <person name="Gundlach H."/>
            <person name="Mayer K.F."/>
            <person name="Schwartz D.C."/>
            <person name="Town C.D."/>
        </authorList>
    </citation>
    <scope>GENOME REANNOTATION</scope>
    <source>
        <strain evidence="8">A17</strain>
        <strain evidence="9 10">cv. Jemalong A17</strain>
    </source>
</reference>
<evidence type="ECO:0000313" key="8">
    <source>
        <dbReference type="EMBL" id="KEH26084.1"/>
    </source>
</evidence>
<dbReference type="GO" id="GO:0034244">
    <property type="term" value="P:negative regulation of transcription elongation by RNA polymerase II"/>
    <property type="evidence" value="ECO:0007669"/>
    <property type="project" value="InterPro"/>
</dbReference>
<feature type="region of interest" description="Disordered" evidence="6">
    <location>
        <begin position="189"/>
        <end position="221"/>
    </location>
</feature>
<keyword evidence="5" id="KW-0804">Transcription</keyword>
<reference evidence="9" key="3">
    <citation type="submission" date="2015-04" db="UniProtKB">
        <authorList>
            <consortium name="EnsemblPlants"/>
        </authorList>
    </citation>
    <scope>IDENTIFICATION</scope>
    <source>
        <strain evidence="9">cv. Jemalong A17</strain>
    </source>
</reference>
<dbReference type="PANTHER" id="PTHR33304">
    <property type="match status" value="1"/>
</dbReference>
<proteinExistence type="predicted"/>
<organism evidence="8 10">
    <name type="scientific">Medicago truncatula</name>
    <name type="common">Barrel medic</name>
    <name type="synonym">Medicago tribuloides</name>
    <dbReference type="NCBI Taxonomy" id="3880"/>
    <lineage>
        <taxon>Eukaryota</taxon>
        <taxon>Viridiplantae</taxon>
        <taxon>Streptophyta</taxon>
        <taxon>Embryophyta</taxon>
        <taxon>Tracheophyta</taxon>
        <taxon>Spermatophyta</taxon>
        <taxon>Magnoliopsida</taxon>
        <taxon>eudicotyledons</taxon>
        <taxon>Gunneridae</taxon>
        <taxon>Pentapetalae</taxon>
        <taxon>rosids</taxon>
        <taxon>fabids</taxon>
        <taxon>Fabales</taxon>
        <taxon>Fabaceae</taxon>
        <taxon>Papilionoideae</taxon>
        <taxon>50 kb inversion clade</taxon>
        <taxon>NPAAA clade</taxon>
        <taxon>Hologalegina</taxon>
        <taxon>IRL clade</taxon>
        <taxon>Trifolieae</taxon>
        <taxon>Medicago</taxon>
    </lineage>
</organism>
<dbReference type="Pfam" id="PF23121">
    <property type="entry name" value="SPOC_AIPP2"/>
    <property type="match status" value="1"/>
</dbReference>
<dbReference type="HOGENOM" id="CLU_332153_0_0_1"/>
<name>A0A072U8I2_MEDTR</name>
<dbReference type="InterPro" id="IPR049914">
    <property type="entry name" value="PHD1-3/5-6"/>
</dbReference>
<gene>
    <name evidence="8" type="ordered locus">MTR_6g044110</name>
</gene>
<evidence type="ECO:0000256" key="5">
    <source>
        <dbReference type="ARBA" id="ARBA00023163"/>
    </source>
</evidence>
<evidence type="ECO:0000256" key="3">
    <source>
        <dbReference type="ARBA" id="ARBA00022833"/>
    </source>
</evidence>
<feature type="non-terminal residue" evidence="8">
    <location>
        <position position="1"/>
    </location>
</feature>
<sequence>MNRKFRNSYIGDWNDKPFEDFSQERFKKSYKIPHERGRHYAEDNRNSSHQRLADYADETNFPHQREKHCPVEMRLSHQREEHYADEINLPLQREELYADERHLPHRREEHYADEMHLPHQRENHYADEINLPLQREEHYTDERHLPRQREEHYADERNLPHHREHYADEKHLPRYTGDRHLLRQREEHYADERHLPSQREEHYADERNLPHQREKHYADERHLPRYADDMHLPRQWEDHYSDESHIPNQTSEDYADKKTLPRQRLKSTISDVAPVQCPQSNNGKRHRMLLELREPSKKTSNGQESRKIPKAQINPVLPKSKKNWCSLENVSYEARIIKLEIVPDQRYKRKVRDYNSAMDHGFSRDIRGDGERKYMKKKVGITSLMKSSKYEVSALSNSGSNRTKSMRTDFVVPQVPVTSLELSPPPAVRSSIEPKNHIDSQREVQKHGMEKNDAQHAISMEFNAPPGFELPPSALLDNDAISEVSANTETKDGSSQGEVEMDVLTAESENTNLPQACVCLTCGDKGFEDTLVYCSKCKGCALHSADSDEGGKNLSEVCDARGGEHTSKECDAVVDSEPIATSIWKGTLKLFNKNFELMCHLSTSACRKVHEKTSQLPDVLNADLLERSTVLPESFRRCGTSNHSIDLYFFPQDERDERSFDKLVDQIISNKLVIRLKVEKVYLLIFPSTMLPSPSK</sequence>
<feature type="domain" description="AIPP2-like SPOC-like" evidence="7">
    <location>
        <begin position="584"/>
        <end position="695"/>
    </location>
</feature>
<feature type="region of interest" description="Disordered" evidence="6">
    <location>
        <begin position="141"/>
        <end position="175"/>
    </location>
</feature>
<evidence type="ECO:0000256" key="6">
    <source>
        <dbReference type="SAM" id="MobiDB-lite"/>
    </source>
</evidence>
<evidence type="ECO:0000256" key="2">
    <source>
        <dbReference type="ARBA" id="ARBA00022771"/>
    </source>
</evidence>
<accession>A0A072U8I2</accession>
<dbReference type="Proteomes" id="UP000002051">
    <property type="component" value="Chromosome 6"/>
</dbReference>
<dbReference type="GO" id="GO:0140566">
    <property type="term" value="F:histone reader activity"/>
    <property type="evidence" value="ECO:0007669"/>
    <property type="project" value="InterPro"/>
</dbReference>
<evidence type="ECO:0000256" key="1">
    <source>
        <dbReference type="ARBA" id="ARBA00022723"/>
    </source>
</evidence>
<evidence type="ECO:0000259" key="7">
    <source>
        <dbReference type="Pfam" id="PF23121"/>
    </source>
</evidence>
<keyword evidence="3" id="KW-0862">Zinc</keyword>
<protein>
    <recommendedName>
        <fullName evidence="7">AIPP2-like SPOC-like domain-containing protein</fullName>
    </recommendedName>
</protein>
<dbReference type="EnsemblPlants" id="KEH26084">
    <property type="protein sequence ID" value="KEH26084"/>
    <property type="gene ID" value="MTR_6g044110"/>
</dbReference>
<dbReference type="EMBL" id="CM001222">
    <property type="protein sequence ID" value="KEH26084.1"/>
    <property type="molecule type" value="Genomic_DNA"/>
</dbReference>
<keyword evidence="10" id="KW-1185">Reference proteome</keyword>
<dbReference type="GO" id="GO:0008270">
    <property type="term" value="F:zinc ion binding"/>
    <property type="evidence" value="ECO:0007669"/>
    <property type="project" value="UniProtKB-KW"/>
</dbReference>
<evidence type="ECO:0000313" key="9">
    <source>
        <dbReference type="EnsemblPlants" id="KEH26084"/>
    </source>
</evidence>
<evidence type="ECO:0000313" key="10">
    <source>
        <dbReference type="Proteomes" id="UP000002051"/>
    </source>
</evidence>
<keyword evidence="4" id="KW-0805">Transcription regulation</keyword>
<keyword evidence="2" id="KW-0863">Zinc-finger</keyword>
<evidence type="ECO:0000256" key="4">
    <source>
        <dbReference type="ARBA" id="ARBA00023015"/>
    </source>
</evidence>
<dbReference type="AlphaFoldDB" id="A0A072U8I2"/>
<dbReference type="InterPro" id="IPR056280">
    <property type="entry name" value="AIPP2-like_SPOC"/>
</dbReference>
<feature type="region of interest" description="Disordered" evidence="6">
    <location>
        <begin position="240"/>
        <end position="266"/>
    </location>
</feature>